<proteinExistence type="predicted"/>
<name>A0A1I1BYQ4_9PSEU</name>
<reference evidence="3" key="1">
    <citation type="submission" date="2016-10" db="EMBL/GenBank/DDBJ databases">
        <authorList>
            <person name="Varghese N."/>
            <person name="Submissions S."/>
        </authorList>
    </citation>
    <scope>NUCLEOTIDE SEQUENCE [LARGE SCALE GENOMIC DNA]</scope>
    <source>
        <strain evidence="3">CGMCC 4.3568</strain>
    </source>
</reference>
<protein>
    <submittedName>
        <fullName evidence="2">Uncharacterized protein</fullName>
    </submittedName>
</protein>
<gene>
    <name evidence="2" type="ORF">SAMN05216266_11782</name>
</gene>
<accession>A0A1I1BYQ4</accession>
<keyword evidence="3" id="KW-1185">Reference proteome</keyword>
<dbReference type="OrthoDB" id="4529782at2"/>
<sequence>MAWAEQSGQHSWRVRYRQTAGGTSSVGGFHSAEDTHAYLSDMTTNRRRGAWIDPAAARTPLADWVQRWLPALDLDRVCRPAAAWVRRSCPQPDHVAAKPCIEPGAPAGSGCKRSAITGRDLRPGPSHKRSPPVGVVYA</sequence>
<dbReference type="AlphaFoldDB" id="A0A1I1BYQ4"/>
<evidence type="ECO:0000256" key="1">
    <source>
        <dbReference type="SAM" id="MobiDB-lite"/>
    </source>
</evidence>
<dbReference type="Proteomes" id="UP000243799">
    <property type="component" value="Unassembled WGS sequence"/>
</dbReference>
<dbReference type="STRING" id="490629.SAMN05216266_11782"/>
<dbReference type="EMBL" id="FOKG01000017">
    <property type="protein sequence ID" value="SFB53660.1"/>
    <property type="molecule type" value="Genomic_DNA"/>
</dbReference>
<feature type="region of interest" description="Disordered" evidence="1">
    <location>
        <begin position="100"/>
        <end position="138"/>
    </location>
</feature>
<organism evidence="2 3">
    <name type="scientific">Amycolatopsis marina</name>
    <dbReference type="NCBI Taxonomy" id="490629"/>
    <lineage>
        <taxon>Bacteria</taxon>
        <taxon>Bacillati</taxon>
        <taxon>Actinomycetota</taxon>
        <taxon>Actinomycetes</taxon>
        <taxon>Pseudonocardiales</taxon>
        <taxon>Pseudonocardiaceae</taxon>
        <taxon>Amycolatopsis</taxon>
    </lineage>
</organism>
<dbReference type="RefSeq" id="WP_143101911.1">
    <property type="nucleotide sequence ID" value="NZ_FOKG01000017.1"/>
</dbReference>
<evidence type="ECO:0000313" key="3">
    <source>
        <dbReference type="Proteomes" id="UP000243799"/>
    </source>
</evidence>
<evidence type="ECO:0000313" key="2">
    <source>
        <dbReference type="EMBL" id="SFB53660.1"/>
    </source>
</evidence>